<evidence type="ECO:0000256" key="5">
    <source>
        <dbReference type="ARBA" id="ARBA00022989"/>
    </source>
</evidence>
<gene>
    <name evidence="9" type="ORF">HME7025_02188</name>
</gene>
<evidence type="ECO:0000256" key="6">
    <source>
        <dbReference type="ARBA" id="ARBA00023136"/>
    </source>
</evidence>
<accession>A0A2S2DXF7</accession>
<dbReference type="EMBL" id="CP029346">
    <property type="protein sequence ID" value="AWL10036.1"/>
    <property type="molecule type" value="Genomic_DNA"/>
</dbReference>
<feature type="transmembrane region" description="Helical" evidence="8">
    <location>
        <begin position="6"/>
        <end position="22"/>
    </location>
</feature>
<evidence type="ECO:0000256" key="8">
    <source>
        <dbReference type="SAM" id="Phobius"/>
    </source>
</evidence>
<dbReference type="AlphaFoldDB" id="A0A2S2DXF7"/>
<dbReference type="KEGG" id="psez:HME7025_02188"/>
<evidence type="ECO:0000256" key="2">
    <source>
        <dbReference type="ARBA" id="ARBA00010323"/>
    </source>
</evidence>
<keyword evidence="6 7" id="KW-0472">Membrane</keyword>
<keyword evidence="7" id="KW-0808">Transferase</keyword>
<evidence type="ECO:0000313" key="10">
    <source>
        <dbReference type="Proteomes" id="UP000245468"/>
    </source>
</evidence>
<name>A0A2S2DXF7_9BACT</name>
<dbReference type="PIRSF" id="PIRSF016636">
    <property type="entry name" value="AlgI_DltB"/>
    <property type="match status" value="1"/>
</dbReference>
<evidence type="ECO:0000256" key="3">
    <source>
        <dbReference type="ARBA" id="ARBA00022475"/>
    </source>
</evidence>
<feature type="transmembrane region" description="Helical" evidence="8">
    <location>
        <begin position="438"/>
        <end position="460"/>
    </location>
</feature>
<feature type="transmembrane region" description="Helical" evidence="8">
    <location>
        <begin position="74"/>
        <end position="93"/>
    </location>
</feature>
<dbReference type="InterPro" id="IPR028362">
    <property type="entry name" value="AlgI"/>
</dbReference>
<dbReference type="GO" id="GO:0042121">
    <property type="term" value="P:alginic acid biosynthetic process"/>
    <property type="evidence" value="ECO:0007669"/>
    <property type="project" value="InterPro"/>
</dbReference>
<keyword evidence="5 8" id="KW-1133">Transmembrane helix</keyword>
<comment type="subcellular location">
    <subcellularLocation>
        <location evidence="1">Cell membrane</location>
        <topology evidence="1">Multi-pass membrane protein</topology>
    </subcellularLocation>
</comment>
<keyword evidence="7" id="KW-0012">Acyltransferase</keyword>
<dbReference type="PIRSF" id="PIRSF500217">
    <property type="entry name" value="AlgI"/>
    <property type="match status" value="1"/>
</dbReference>
<keyword evidence="10" id="KW-1185">Reference proteome</keyword>
<evidence type="ECO:0000256" key="4">
    <source>
        <dbReference type="ARBA" id="ARBA00022692"/>
    </source>
</evidence>
<proteinExistence type="inferred from homology"/>
<dbReference type="InterPro" id="IPR051085">
    <property type="entry name" value="MB_O-acyltransferase"/>
</dbReference>
<evidence type="ECO:0000256" key="7">
    <source>
        <dbReference type="PIRNR" id="PIRNR016636"/>
    </source>
</evidence>
<sequence>MVFNSLQFLVFFGIITSAYFLLHPKFRWFLLLAASCYFYMAFVPMYLGILGFTIIIDYFAGIYLERFQGVQKKLFLALSLAANIGVLAIFKYYHFIDQNIVWLSEQLGTHVQLPVLDMILPIGLSFHTFQAMSYTIEVYRGHQKAERNFGIYSLYVMFYPQLVAGPIERPQNLLHQFYEVHSWDWNRVKSGLLQMAAGIFKKVVIADRLALLVDPIYEHLQDQSSGTLALAAVFYSFQIYCDFSGYSDVAIGAARVMGFKLMDNFNAPYFAKSLPEFWRRWHISLSTWFKDYVYFSLGGNRVSVPKWYFNIMVVFVLSGIWHGASWNFVIWGALHGIFQVIGLSINRVFPSLAAEAQKQVWVQWLYRLLTFILVTFAWVFFRLKHFTEVEQFFQTLIHGSRNSLPIAMNMNEIILSLVLIVSLCWWEYRQRILKLASAGTFVWQFSFLLIAIYFLGVFSLKQFIYFQF</sequence>
<feature type="transmembrane region" description="Helical" evidence="8">
    <location>
        <begin position="29"/>
        <end position="54"/>
    </location>
</feature>
<dbReference type="GO" id="GO:0005886">
    <property type="term" value="C:plasma membrane"/>
    <property type="evidence" value="ECO:0007669"/>
    <property type="project" value="UniProtKB-SubCell"/>
</dbReference>
<dbReference type="OrthoDB" id="9805788at2"/>
<dbReference type="Proteomes" id="UP000245468">
    <property type="component" value="Chromosome"/>
</dbReference>
<keyword evidence="3 7" id="KW-1003">Cell membrane</keyword>
<reference evidence="10" key="1">
    <citation type="submission" date="2018-05" db="EMBL/GenBank/DDBJ databases">
        <title>Pseudarcicella sp. HME7025 Genome sequencing and assembly.</title>
        <authorList>
            <person name="Kim H."/>
            <person name="Kang H."/>
            <person name="Joh K."/>
        </authorList>
    </citation>
    <scope>NUCLEOTIDE SEQUENCE [LARGE SCALE GENOMIC DNA]</scope>
    <source>
        <strain evidence="10">HME7025</strain>
    </source>
</reference>
<dbReference type="Pfam" id="PF03062">
    <property type="entry name" value="MBOAT"/>
    <property type="match status" value="1"/>
</dbReference>
<dbReference type="InterPro" id="IPR004299">
    <property type="entry name" value="MBOAT_fam"/>
</dbReference>
<dbReference type="PANTHER" id="PTHR13285">
    <property type="entry name" value="ACYLTRANSFERASE"/>
    <property type="match status" value="1"/>
</dbReference>
<feature type="transmembrane region" description="Helical" evidence="8">
    <location>
        <begin position="330"/>
        <end position="349"/>
    </location>
</feature>
<keyword evidence="4 8" id="KW-0812">Transmembrane</keyword>
<comment type="similarity">
    <text evidence="2 7">Belongs to the membrane-bound acyltransferase family.</text>
</comment>
<feature type="transmembrane region" description="Helical" evidence="8">
    <location>
        <begin position="406"/>
        <end position="426"/>
    </location>
</feature>
<feature type="transmembrane region" description="Helical" evidence="8">
    <location>
        <begin position="307"/>
        <end position="324"/>
    </location>
</feature>
<dbReference type="InterPro" id="IPR024194">
    <property type="entry name" value="Ac/AlaTfrase_AlgI/DltB"/>
</dbReference>
<dbReference type="RefSeq" id="WP_109323960.1">
    <property type="nucleotide sequence ID" value="NZ_CP029346.1"/>
</dbReference>
<protein>
    <submittedName>
        <fullName evidence="9">Putative alginate O-acetylase AlgI</fullName>
    </submittedName>
</protein>
<organism evidence="9 10">
    <name type="scientific">Aquirufa nivalisilvae</name>
    <dbReference type="NCBI Taxonomy" id="2516557"/>
    <lineage>
        <taxon>Bacteria</taxon>
        <taxon>Pseudomonadati</taxon>
        <taxon>Bacteroidota</taxon>
        <taxon>Cytophagia</taxon>
        <taxon>Cytophagales</taxon>
        <taxon>Flectobacillaceae</taxon>
        <taxon>Aquirufa</taxon>
    </lineage>
</organism>
<dbReference type="GO" id="GO:0016746">
    <property type="term" value="F:acyltransferase activity"/>
    <property type="evidence" value="ECO:0007669"/>
    <property type="project" value="UniProtKB-KW"/>
</dbReference>
<evidence type="ECO:0000256" key="1">
    <source>
        <dbReference type="ARBA" id="ARBA00004651"/>
    </source>
</evidence>
<dbReference type="PANTHER" id="PTHR13285:SF18">
    <property type="entry name" value="PROTEIN-CYSTEINE N-PALMITOYLTRANSFERASE RASP"/>
    <property type="match status" value="1"/>
</dbReference>
<evidence type="ECO:0000313" key="9">
    <source>
        <dbReference type="EMBL" id="AWL10036.1"/>
    </source>
</evidence>
<feature type="transmembrane region" description="Helical" evidence="8">
    <location>
        <begin position="361"/>
        <end position="381"/>
    </location>
</feature>